<proteinExistence type="predicted"/>
<feature type="transmembrane region" description="Helical" evidence="1">
    <location>
        <begin position="70"/>
        <end position="90"/>
    </location>
</feature>
<dbReference type="InterPro" id="IPR043128">
    <property type="entry name" value="Rev_trsase/Diguanyl_cyclase"/>
</dbReference>
<keyword evidence="1" id="KW-0812">Transmembrane</keyword>
<protein>
    <submittedName>
        <fullName evidence="3">GGDEF domain-containing protein</fullName>
    </submittedName>
</protein>
<evidence type="ECO:0000259" key="2">
    <source>
        <dbReference type="PROSITE" id="PS50887"/>
    </source>
</evidence>
<evidence type="ECO:0000256" key="1">
    <source>
        <dbReference type="SAM" id="Phobius"/>
    </source>
</evidence>
<keyword evidence="1" id="KW-0472">Membrane</keyword>
<feature type="transmembrane region" description="Helical" evidence="1">
    <location>
        <begin position="102"/>
        <end position="118"/>
    </location>
</feature>
<feature type="transmembrane region" description="Helical" evidence="1">
    <location>
        <begin position="15"/>
        <end position="34"/>
    </location>
</feature>
<dbReference type="InterPro" id="IPR000160">
    <property type="entry name" value="GGDEF_dom"/>
</dbReference>
<dbReference type="SUPFAM" id="SSF55073">
    <property type="entry name" value="Nucleotide cyclase"/>
    <property type="match status" value="1"/>
</dbReference>
<dbReference type="InterPro" id="IPR050469">
    <property type="entry name" value="Diguanylate_Cyclase"/>
</dbReference>
<keyword evidence="4" id="KW-1185">Reference proteome</keyword>
<name>A0A9X3WLB7_9BACI</name>
<dbReference type="Pfam" id="PF00990">
    <property type="entry name" value="GGDEF"/>
    <property type="match status" value="1"/>
</dbReference>
<evidence type="ECO:0000313" key="4">
    <source>
        <dbReference type="Proteomes" id="UP001145072"/>
    </source>
</evidence>
<keyword evidence="1" id="KW-1133">Transmembrane helix</keyword>
<feature type="transmembrane region" description="Helical" evidence="1">
    <location>
        <begin position="125"/>
        <end position="142"/>
    </location>
</feature>
<dbReference type="FunFam" id="3.30.70.270:FF:000001">
    <property type="entry name" value="Diguanylate cyclase domain protein"/>
    <property type="match status" value="1"/>
</dbReference>
<evidence type="ECO:0000313" key="3">
    <source>
        <dbReference type="EMBL" id="MDC3420708.1"/>
    </source>
</evidence>
<dbReference type="NCBIfam" id="TIGR00254">
    <property type="entry name" value="GGDEF"/>
    <property type="match status" value="1"/>
</dbReference>
<dbReference type="PANTHER" id="PTHR45138">
    <property type="entry name" value="REGULATORY COMPONENTS OF SENSORY TRANSDUCTION SYSTEM"/>
    <property type="match status" value="1"/>
</dbReference>
<feature type="domain" description="GGDEF" evidence="2">
    <location>
        <begin position="213"/>
        <end position="340"/>
    </location>
</feature>
<dbReference type="InterPro" id="IPR029787">
    <property type="entry name" value="Nucleotide_cyclase"/>
</dbReference>
<feature type="transmembrane region" description="Helical" evidence="1">
    <location>
        <begin position="40"/>
        <end position="61"/>
    </location>
</feature>
<dbReference type="GO" id="GO:0052621">
    <property type="term" value="F:diguanylate cyclase activity"/>
    <property type="evidence" value="ECO:0007669"/>
    <property type="project" value="TreeGrafter"/>
</dbReference>
<dbReference type="PROSITE" id="PS50887">
    <property type="entry name" value="GGDEF"/>
    <property type="match status" value="1"/>
</dbReference>
<dbReference type="SMART" id="SM00267">
    <property type="entry name" value="GGDEF"/>
    <property type="match status" value="1"/>
</dbReference>
<dbReference type="AlphaFoldDB" id="A0A9X3WLB7"/>
<sequence>MSGEYNKFQKLKRTLFLWVLPIIILALISRILMIEKNDLFNLYMIPILIVVFTLSWVLLLIRKGFKAIEIINIAIISIFFMLKSYEVIYFDMVVHDQTSSGRSTYWTPLIFVLVFVTLKGKKGIMYSLFLWTIPTTIAIFYWSELLPDTKETLIQYLLSCIVYIIFLFFARHIIIAYTETEMLEKLAFQDSLTNIANRRKVYQWLEETFEKNKTISVIFFDLDRFKKINDELGHVVGDKVLLELTSLVKNYLGHKDNFGRWGGEEFIIISDHDKKKARVLAEQLRMSIANHHFSEVGQVTSSFGVEISQKGDTAETLMKRVDQALYMAKQEGRNQVKSMP</sequence>
<dbReference type="RefSeq" id="WP_259865681.1">
    <property type="nucleotide sequence ID" value="NZ_JAOALK010000002.1"/>
</dbReference>
<dbReference type="PANTHER" id="PTHR45138:SF9">
    <property type="entry name" value="DIGUANYLATE CYCLASE DGCM-RELATED"/>
    <property type="match status" value="1"/>
</dbReference>
<gene>
    <name evidence="3" type="ORF">NC661_10040</name>
</gene>
<dbReference type="Gene3D" id="3.30.70.270">
    <property type="match status" value="1"/>
</dbReference>
<dbReference type="Proteomes" id="UP001145072">
    <property type="component" value="Unassembled WGS sequence"/>
</dbReference>
<accession>A0A9X3WLB7</accession>
<dbReference type="CDD" id="cd01949">
    <property type="entry name" value="GGDEF"/>
    <property type="match status" value="1"/>
</dbReference>
<comment type="caution">
    <text evidence="3">The sequence shown here is derived from an EMBL/GenBank/DDBJ whole genome shotgun (WGS) entry which is preliminary data.</text>
</comment>
<organism evidence="3 4">
    <name type="scientific">Aquibacillus koreensis</name>
    <dbReference type="NCBI Taxonomy" id="279446"/>
    <lineage>
        <taxon>Bacteria</taxon>
        <taxon>Bacillati</taxon>
        <taxon>Bacillota</taxon>
        <taxon>Bacilli</taxon>
        <taxon>Bacillales</taxon>
        <taxon>Bacillaceae</taxon>
        <taxon>Aquibacillus</taxon>
    </lineage>
</organism>
<reference evidence="3" key="1">
    <citation type="submission" date="2022-06" db="EMBL/GenBank/DDBJ databases">
        <title>Aquibacillus sp. a new bacterium isolated from soil saline samples.</title>
        <authorList>
            <person name="Galisteo C."/>
            <person name="De La Haba R."/>
            <person name="Sanchez-Porro C."/>
            <person name="Ventosa A."/>
        </authorList>
    </citation>
    <scope>NUCLEOTIDE SEQUENCE</scope>
    <source>
        <strain evidence="3">JCM 12387</strain>
    </source>
</reference>
<dbReference type="EMBL" id="JAMQJZ010000006">
    <property type="protein sequence ID" value="MDC3420708.1"/>
    <property type="molecule type" value="Genomic_DNA"/>
</dbReference>
<feature type="transmembrane region" description="Helical" evidence="1">
    <location>
        <begin position="154"/>
        <end position="177"/>
    </location>
</feature>